<name>A0ABW7MVE0_9FLAO</name>
<gene>
    <name evidence="1" type="ORF">V8G56_10280</name>
</gene>
<dbReference type="Pfam" id="PF02597">
    <property type="entry name" value="ThiS"/>
    <property type="match status" value="1"/>
</dbReference>
<reference evidence="1 2" key="1">
    <citation type="submission" date="2024-02" db="EMBL/GenBank/DDBJ databases">
        <title>A Gaetbulibacter species isolated from tidal flats and genomic insights of their niches.</title>
        <authorList>
            <person name="Ye Y."/>
        </authorList>
    </citation>
    <scope>NUCLEOTIDE SEQUENCE [LARGE SCALE GENOMIC DNA]</scope>
    <source>
        <strain evidence="1 2">KEM-8</strain>
    </source>
</reference>
<accession>A0ABW7MVE0</accession>
<dbReference type="Gene3D" id="3.10.20.30">
    <property type="match status" value="1"/>
</dbReference>
<dbReference type="CDD" id="cd00754">
    <property type="entry name" value="Ubl_MoaD"/>
    <property type="match status" value="1"/>
</dbReference>
<proteinExistence type="predicted"/>
<comment type="caution">
    <text evidence="1">The sequence shown here is derived from an EMBL/GenBank/DDBJ whole genome shotgun (WGS) entry which is preliminary data.</text>
</comment>
<dbReference type="SUPFAM" id="SSF54285">
    <property type="entry name" value="MoaD/ThiS"/>
    <property type="match status" value="1"/>
</dbReference>
<dbReference type="InterPro" id="IPR016155">
    <property type="entry name" value="Mopterin_synth/thiamin_S_b"/>
</dbReference>
<dbReference type="Proteomes" id="UP001610104">
    <property type="component" value="Unassembled WGS sequence"/>
</dbReference>
<sequence>MKIKIKYFGMLTDITSCEEESIDFSGLLISELLEVLFIKYPKLKDKKFQVAQNNELVPLSTKISSQEIVLLPPFSGG</sequence>
<protein>
    <submittedName>
        <fullName evidence="1">MoaD/ThiS family protein</fullName>
    </submittedName>
</protein>
<evidence type="ECO:0000313" key="2">
    <source>
        <dbReference type="Proteomes" id="UP001610104"/>
    </source>
</evidence>
<organism evidence="1 2">
    <name type="scientific">Gaetbulibacter aquiaggeris</name>
    <dbReference type="NCBI Taxonomy" id="1735373"/>
    <lineage>
        <taxon>Bacteria</taxon>
        <taxon>Pseudomonadati</taxon>
        <taxon>Bacteroidota</taxon>
        <taxon>Flavobacteriia</taxon>
        <taxon>Flavobacteriales</taxon>
        <taxon>Flavobacteriaceae</taxon>
        <taxon>Gaetbulibacter</taxon>
    </lineage>
</organism>
<evidence type="ECO:0000313" key="1">
    <source>
        <dbReference type="EMBL" id="MFH6769122.1"/>
    </source>
</evidence>
<keyword evidence="2" id="KW-1185">Reference proteome</keyword>
<dbReference type="RefSeq" id="WP_395438362.1">
    <property type="nucleotide sequence ID" value="NZ_JBAWKC010000003.1"/>
</dbReference>
<dbReference type="InterPro" id="IPR012675">
    <property type="entry name" value="Beta-grasp_dom_sf"/>
</dbReference>
<dbReference type="EMBL" id="JBAWKC010000003">
    <property type="protein sequence ID" value="MFH6769122.1"/>
    <property type="molecule type" value="Genomic_DNA"/>
</dbReference>
<dbReference type="InterPro" id="IPR003749">
    <property type="entry name" value="ThiS/MoaD-like"/>
</dbReference>